<reference evidence="1" key="1">
    <citation type="submission" date="2022-03" db="EMBL/GenBank/DDBJ databases">
        <title>Genomic analyses of argali, domestic sheep and their hybrids provide insights into chromosomal evolution, heterosis and genetic basis of agronomic traits.</title>
        <authorList>
            <person name="Li M."/>
        </authorList>
    </citation>
    <scope>NUCLEOTIDE SEQUENCE</scope>
    <source>
        <strain evidence="1">F1 hybrid</strain>
    </source>
</reference>
<proteinExistence type="predicted"/>
<comment type="caution">
    <text evidence="1">The sequence shown here is derived from an EMBL/GenBank/DDBJ whole genome shotgun (WGS) entry which is preliminary data.</text>
</comment>
<dbReference type="Proteomes" id="UP001057279">
    <property type="component" value="Linkage Group LG16"/>
</dbReference>
<evidence type="ECO:0000313" key="2">
    <source>
        <dbReference type="Proteomes" id="UP001057279"/>
    </source>
</evidence>
<keyword evidence="2" id="KW-1185">Reference proteome</keyword>
<accession>A0ACB9ULN1</accession>
<organism evidence="1 2">
    <name type="scientific">Ovis ammon polii x Ovis aries</name>
    <dbReference type="NCBI Taxonomy" id="2918886"/>
    <lineage>
        <taxon>Eukaryota</taxon>
        <taxon>Metazoa</taxon>
        <taxon>Chordata</taxon>
        <taxon>Craniata</taxon>
        <taxon>Vertebrata</taxon>
        <taxon>Euteleostomi</taxon>
        <taxon>Mammalia</taxon>
        <taxon>Eutheria</taxon>
        <taxon>Laurasiatheria</taxon>
        <taxon>Artiodactyla</taxon>
        <taxon>Ruminantia</taxon>
        <taxon>Pecora</taxon>
        <taxon>Bovidae</taxon>
        <taxon>Caprinae</taxon>
        <taxon>Ovis</taxon>
    </lineage>
</organism>
<sequence>MRDPFPAWSRKNSGHFRRILRGEALHRKGEKNSSAVQPFPESPRCLRPFQRNLFSLHCLDFHAEDRLPPQWHLGPPCGKASWKILVGKPRGKATDLMIHAPGTIHCCYRSGGKCTCMTPSRDEDLLPWGDSRSSPKIHVSTEEEPSCSAPTPHKGKNSRRSRRISRGGALHRKGERNSRVVPAFQESPRCVSPFQRNLFSLHCLDVQTEDRLPQRVHVGQPCGKASWESLMGKTRGKTIDPLILAADIVTLLLQLWKKAQVHTRIRVED</sequence>
<name>A0ACB9ULN1_9CETA</name>
<dbReference type="EMBL" id="CM043041">
    <property type="protein sequence ID" value="KAI4572062.1"/>
    <property type="molecule type" value="Genomic_DNA"/>
</dbReference>
<evidence type="ECO:0000313" key="1">
    <source>
        <dbReference type="EMBL" id="KAI4572062.1"/>
    </source>
</evidence>
<gene>
    <name evidence="1" type="ORF">MJG53_014168</name>
</gene>
<protein>
    <submittedName>
        <fullName evidence="1">Uncharacterized protein</fullName>
    </submittedName>
</protein>